<reference evidence="1 2" key="1">
    <citation type="submission" date="2016-11" db="EMBL/GenBank/DDBJ databases">
        <title>Trade-off between light-utilization and light-protection in marine flavobacteria.</title>
        <authorList>
            <person name="Kumagai Y."/>
        </authorList>
    </citation>
    <scope>NUCLEOTIDE SEQUENCE [LARGE SCALE GENOMIC DNA]</scope>
    <source>
        <strain evidence="1 2">NBRC 107741</strain>
    </source>
</reference>
<dbReference type="EMBL" id="MQUB01000001">
    <property type="protein sequence ID" value="PQB05280.1"/>
    <property type="molecule type" value="Genomic_DNA"/>
</dbReference>
<evidence type="ECO:0000313" key="1">
    <source>
        <dbReference type="EMBL" id="PQB05280.1"/>
    </source>
</evidence>
<organism evidence="1 2">
    <name type="scientific">Aureitalea marina</name>
    <dbReference type="NCBI Taxonomy" id="930804"/>
    <lineage>
        <taxon>Bacteria</taxon>
        <taxon>Pseudomonadati</taxon>
        <taxon>Bacteroidota</taxon>
        <taxon>Flavobacteriia</taxon>
        <taxon>Flavobacteriales</taxon>
        <taxon>Flavobacteriaceae</taxon>
        <taxon>Aureitalea</taxon>
    </lineage>
</organism>
<evidence type="ECO:0000313" key="2">
    <source>
        <dbReference type="Proteomes" id="UP000239800"/>
    </source>
</evidence>
<gene>
    <name evidence="1" type="ORF">BST85_10590</name>
</gene>
<protein>
    <submittedName>
        <fullName evidence="1">Uncharacterized protein</fullName>
    </submittedName>
</protein>
<sequence length="487" mass="55474">MRIGLGLLALLHLFLIPSKAYCQPDLNRFTHATNSELPITTGFALANPKLNQVGVFLIDNRQIHAYGLNERLDVDRKIELIKQKRTYDQIVGNMVNEYGYTLFFNNKKEKSVTYLRFSFEQNGIDLKGDLPINLKTKKILAHFEYQDDLHILTVEKKEPVFYLYRIDKALKMQEHRIDGTYLELLGSSGRQVPVQQLLIHANAEISSINLSGNDYPIGLTESSANFKLYRQENLLYLTMDHQYEMTQMLILDLDDISLQSSTFDKPELEKRNTRPKSNSFLRGDQLAQIIQSSDSLKISMLNIKTGTRNEILALSRDDEESGFSFSQKKSWKEEEKQLSTSQYFRKLKFNPLGLSFIPDAEGYHLTFGSWNKSEESSGGSNAAAGMGAVFGGVVGALISYAIAEAVSPEFQSYSRFANGKTSYARLAVSQQFEVSNNGNPDLNLFERIDQYSKSQEKELPLLLFEFQDKTILGLWNPKYEVMSFHGF</sequence>
<comment type="caution">
    <text evidence="1">The sequence shown here is derived from an EMBL/GenBank/DDBJ whole genome shotgun (WGS) entry which is preliminary data.</text>
</comment>
<proteinExistence type="predicted"/>
<accession>A0A2S7KRN4</accession>
<dbReference type="AlphaFoldDB" id="A0A2S7KRN4"/>
<keyword evidence="2" id="KW-1185">Reference proteome</keyword>
<name>A0A2S7KRN4_9FLAO</name>
<dbReference type="RefSeq" id="WP_104813216.1">
    <property type="nucleotide sequence ID" value="NZ_MQUB01000001.1"/>
</dbReference>
<dbReference type="Proteomes" id="UP000239800">
    <property type="component" value="Unassembled WGS sequence"/>
</dbReference>